<reference evidence="3 4" key="1">
    <citation type="submission" date="2016-08" db="EMBL/GenBank/DDBJ databases">
        <title>Genome of Bacillus solimangrovi GH2-4.</title>
        <authorList>
            <person name="Lim S."/>
            <person name="Kim B.-C."/>
        </authorList>
    </citation>
    <scope>NUCLEOTIDE SEQUENCE [LARGE SCALE GENOMIC DNA]</scope>
    <source>
        <strain evidence="3 4">GH2-4</strain>
    </source>
</reference>
<dbReference type="PROSITE" id="PS51677">
    <property type="entry name" value="NODB"/>
    <property type="match status" value="1"/>
</dbReference>
<protein>
    <submittedName>
        <fullName evidence="3">Delta-lactam-biosynthetic de-N-acetylase</fullName>
    </submittedName>
</protein>
<dbReference type="OrthoDB" id="9812065at2"/>
<feature type="domain" description="NodB homology" evidence="2">
    <location>
        <begin position="69"/>
        <end position="250"/>
    </location>
</feature>
<accession>A0A1E5LB81</accession>
<dbReference type="SUPFAM" id="SSF88713">
    <property type="entry name" value="Glycoside hydrolase/deacetylase"/>
    <property type="match status" value="1"/>
</dbReference>
<dbReference type="Gene3D" id="3.20.20.370">
    <property type="entry name" value="Glycoside hydrolase/deacetylase"/>
    <property type="match status" value="1"/>
</dbReference>
<feature type="signal peptide" evidence="1">
    <location>
        <begin position="1"/>
        <end position="26"/>
    </location>
</feature>
<name>A0A1E5LB81_9BACI</name>
<feature type="chain" id="PRO_5009180846" evidence="1">
    <location>
        <begin position="27"/>
        <end position="268"/>
    </location>
</feature>
<evidence type="ECO:0000313" key="4">
    <source>
        <dbReference type="Proteomes" id="UP000095209"/>
    </source>
</evidence>
<dbReference type="InterPro" id="IPR014235">
    <property type="entry name" value="Spore_PdaA"/>
</dbReference>
<sequence>MKKLYFLLLLVVTLIVSISLPQTSYAYDNTRYNWGFKKSRNEEGASAGEKFDKMLESYSSFYIGDTSKKEIYLTFDNGYENGYSEQVLDILKEKKVPATFFITGHYVKDQPELVKRMVNEGHIVGNHSWHHPDLTTVSDQKLKEELQSVEKAVAELTSQKSMTYLRAPRGVFSERTLALSEQLGYVNVFWSLAFVDWKTDQQKGWKYAYDNIMRQIHPGAVMLLHSVSKDNADALGKAIDDLRAKGYEFKSLNDYMFDKLLPAPFYNL</sequence>
<dbReference type="GO" id="GO:0005975">
    <property type="term" value="P:carbohydrate metabolic process"/>
    <property type="evidence" value="ECO:0007669"/>
    <property type="project" value="InterPro"/>
</dbReference>
<dbReference type="RefSeq" id="WP_069718601.1">
    <property type="nucleotide sequence ID" value="NZ_MJEH01000062.1"/>
</dbReference>
<dbReference type="STRING" id="1305675.BFG57_05605"/>
<keyword evidence="4" id="KW-1185">Reference proteome</keyword>
<dbReference type="NCBIfam" id="TIGR02884">
    <property type="entry name" value="spore_pdaA"/>
    <property type="match status" value="1"/>
</dbReference>
<evidence type="ECO:0000313" key="3">
    <source>
        <dbReference type="EMBL" id="OEH91341.1"/>
    </source>
</evidence>
<gene>
    <name evidence="3" type="ORF">BFG57_05605</name>
</gene>
<organism evidence="3 4">
    <name type="scientific">Bacillus solimangrovi</name>
    <dbReference type="NCBI Taxonomy" id="1305675"/>
    <lineage>
        <taxon>Bacteria</taxon>
        <taxon>Bacillati</taxon>
        <taxon>Bacillota</taxon>
        <taxon>Bacilli</taxon>
        <taxon>Bacillales</taxon>
        <taxon>Bacillaceae</taxon>
        <taxon>Bacillus</taxon>
    </lineage>
</organism>
<dbReference type="PANTHER" id="PTHR10587">
    <property type="entry name" value="GLYCOSYL TRANSFERASE-RELATED"/>
    <property type="match status" value="1"/>
</dbReference>
<comment type="caution">
    <text evidence="3">The sequence shown here is derived from an EMBL/GenBank/DDBJ whole genome shotgun (WGS) entry which is preliminary data.</text>
</comment>
<evidence type="ECO:0000256" key="1">
    <source>
        <dbReference type="SAM" id="SignalP"/>
    </source>
</evidence>
<keyword evidence="1" id="KW-0732">Signal</keyword>
<dbReference type="InterPro" id="IPR050248">
    <property type="entry name" value="Polysacc_deacetylase_ArnD"/>
</dbReference>
<dbReference type="InterPro" id="IPR011330">
    <property type="entry name" value="Glyco_hydro/deAcase_b/a-brl"/>
</dbReference>
<dbReference type="Pfam" id="PF01522">
    <property type="entry name" value="Polysacc_deac_1"/>
    <property type="match status" value="1"/>
</dbReference>
<dbReference type="GO" id="GO:0016810">
    <property type="term" value="F:hydrolase activity, acting on carbon-nitrogen (but not peptide) bonds"/>
    <property type="evidence" value="ECO:0007669"/>
    <property type="project" value="InterPro"/>
</dbReference>
<dbReference type="InterPro" id="IPR002509">
    <property type="entry name" value="NODB_dom"/>
</dbReference>
<dbReference type="CDD" id="cd10948">
    <property type="entry name" value="CE4_BsPdaA_like"/>
    <property type="match status" value="1"/>
</dbReference>
<evidence type="ECO:0000259" key="2">
    <source>
        <dbReference type="PROSITE" id="PS51677"/>
    </source>
</evidence>
<dbReference type="PANTHER" id="PTHR10587:SF78">
    <property type="entry name" value="PEPTIDOGLYCAN-N-ACETYLMURAMIC ACID DEACETYLASE PDAA"/>
    <property type="match status" value="1"/>
</dbReference>
<proteinExistence type="predicted"/>
<dbReference type="AlphaFoldDB" id="A0A1E5LB81"/>
<dbReference type="GO" id="GO:0016020">
    <property type="term" value="C:membrane"/>
    <property type="evidence" value="ECO:0007669"/>
    <property type="project" value="TreeGrafter"/>
</dbReference>
<dbReference type="EMBL" id="MJEH01000062">
    <property type="protein sequence ID" value="OEH91341.1"/>
    <property type="molecule type" value="Genomic_DNA"/>
</dbReference>
<dbReference type="Proteomes" id="UP000095209">
    <property type="component" value="Unassembled WGS sequence"/>
</dbReference>